<dbReference type="EMBL" id="NWTK01000004">
    <property type="protein sequence ID" value="PKR54652.1"/>
    <property type="molecule type" value="Genomic_DNA"/>
</dbReference>
<sequence length="489" mass="49466">MSIGADWRQISPGAGAQTANGAQQSAAKAGNPAQQAAENGESDGFASFLFGDDGFDFGDIIDVINPLQHIPVVGALYRELTGDQMGNAARVVGGGLFGGIFGLAGAAVDAAVEGFTGEDTGAHVLALFEGDDSNSDPATAIAQNDNANSNPDASATANTPGNGLVLPWSTGDTSLASVMAGEQAAAQNAVAATLPFDPANPASETVAENIAQSAPIGTNAAAAIAPTPASFNRSVPNSAAQPGQQDAPAAENPFERGALSAAKSADPAELAVTLARAGHSDYASRMVAQRETTGASSRLSANVHVNHEKGATVWQRAENNGRVSGPSFGGDVQGELIKARAQQGRAETERMNPALMTDAALRDDMASGPVLSPAEMAARFNSALGLGPVSNSASSNNDRPANGANNRASASGVNRSSSLGAGNNQLAANTSAGANNANAAVSDEHPLLREAEQHNAGQAPVGAWFSQTMMDGLQKYQAMQKRQQNQGSI</sequence>
<feature type="region of interest" description="Disordered" evidence="1">
    <location>
        <begin position="135"/>
        <end position="168"/>
    </location>
</feature>
<feature type="compositionally biased region" description="Low complexity" evidence="1">
    <location>
        <begin position="401"/>
        <end position="418"/>
    </location>
</feature>
<dbReference type="OrthoDB" id="5769175at2"/>
<comment type="caution">
    <text evidence="2">The sequence shown here is derived from an EMBL/GenBank/DDBJ whole genome shotgun (WGS) entry which is preliminary data.</text>
</comment>
<dbReference type="RefSeq" id="WP_101265270.1">
    <property type="nucleotide sequence ID" value="NZ_NWTK01000004.1"/>
</dbReference>
<feature type="compositionally biased region" description="Low complexity" evidence="1">
    <location>
        <begin position="13"/>
        <end position="39"/>
    </location>
</feature>
<protein>
    <submittedName>
        <fullName evidence="2">Uncharacterized protein</fullName>
    </submittedName>
</protein>
<evidence type="ECO:0000313" key="2">
    <source>
        <dbReference type="EMBL" id="PKR54652.1"/>
    </source>
</evidence>
<feature type="region of interest" description="Disordered" evidence="1">
    <location>
        <begin position="390"/>
        <end position="429"/>
    </location>
</feature>
<evidence type="ECO:0000313" key="3">
    <source>
        <dbReference type="Proteomes" id="UP000233597"/>
    </source>
</evidence>
<dbReference type="Proteomes" id="UP000233597">
    <property type="component" value="Unassembled WGS sequence"/>
</dbReference>
<gene>
    <name evidence="2" type="ORF">COO20_07830</name>
</gene>
<name>A0A2N3KVP8_9PROT</name>
<feature type="compositionally biased region" description="Low complexity" evidence="1">
    <location>
        <begin position="142"/>
        <end position="159"/>
    </location>
</feature>
<dbReference type="AlphaFoldDB" id="A0A2N3KVP8"/>
<evidence type="ECO:0000256" key="1">
    <source>
        <dbReference type="SAM" id="MobiDB-lite"/>
    </source>
</evidence>
<feature type="region of interest" description="Disordered" evidence="1">
    <location>
        <begin position="12"/>
        <end position="39"/>
    </location>
</feature>
<feature type="compositionally biased region" description="Polar residues" evidence="1">
    <location>
        <begin position="390"/>
        <end position="399"/>
    </location>
</feature>
<proteinExistence type="predicted"/>
<organism evidence="2 3">
    <name type="scientific">Thalassospira marina</name>
    <dbReference type="NCBI Taxonomy" id="2048283"/>
    <lineage>
        <taxon>Bacteria</taxon>
        <taxon>Pseudomonadati</taxon>
        <taxon>Pseudomonadota</taxon>
        <taxon>Alphaproteobacteria</taxon>
        <taxon>Rhodospirillales</taxon>
        <taxon>Thalassospiraceae</taxon>
        <taxon>Thalassospira</taxon>
    </lineage>
</organism>
<accession>A0A2N3KVP8</accession>
<reference evidence="2 3" key="1">
    <citation type="submission" date="2017-09" db="EMBL/GenBank/DDBJ databases">
        <title>Biodiversity and function of Thalassospira species in the particle-attached aromatic-hydrocarbon-degrading consortia from the surface seawater of the South China Sea.</title>
        <authorList>
            <person name="Dong C."/>
            <person name="Liu R."/>
            <person name="Shao Z."/>
        </authorList>
    </citation>
    <scope>NUCLEOTIDE SEQUENCE [LARGE SCALE GENOMIC DNA]</scope>
    <source>
        <strain evidence="2 3">CSC1P2</strain>
    </source>
</reference>